<dbReference type="SFLD" id="SFLDG00180">
    <property type="entry name" value="muconate_cycloisomerase"/>
    <property type="match status" value="2"/>
</dbReference>
<dbReference type="SMART" id="SM00922">
    <property type="entry name" value="MR_MLE"/>
    <property type="match status" value="1"/>
</dbReference>
<dbReference type="SUPFAM" id="SSF54826">
    <property type="entry name" value="Enolase N-terminal domain-like"/>
    <property type="match status" value="1"/>
</dbReference>
<dbReference type="Proteomes" id="UP000596196">
    <property type="component" value="Chromosome"/>
</dbReference>
<reference evidence="7 8" key="1">
    <citation type="submission" date="2020-12" db="EMBL/GenBank/DDBJ databases">
        <title>FDA dAtabase for Regulatory Grade micrObial Sequences (FDA-ARGOS): Supporting development and validation of Infectious Disease Dx tests.</title>
        <authorList>
            <person name="Nelson B."/>
            <person name="Plummer A."/>
            <person name="Tallon L."/>
            <person name="Sadzewicz L."/>
            <person name="Zhao X."/>
            <person name="Boylan J."/>
            <person name="Ott S."/>
            <person name="Bowen H."/>
            <person name="Vavikolanu K."/>
            <person name="Mehta A."/>
            <person name="Aluvathingal J."/>
            <person name="Nadendla S."/>
            <person name="Myers T."/>
            <person name="Yan Y."/>
            <person name="Sichtig H."/>
        </authorList>
    </citation>
    <scope>NUCLEOTIDE SEQUENCE [LARGE SCALE GENOMIC DNA]</scope>
    <source>
        <strain evidence="7 8">FDAARGOS_924</strain>
    </source>
</reference>
<evidence type="ECO:0000256" key="1">
    <source>
        <dbReference type="ARBA" id="ARBA00008031"/>
    </source>
</evidence>
<dbReference type="CDD" id="cd03319">
    <property type="entry name" value="L-Ala-DL-Glu_epimerase"/>
    <property type="match status" value="1"/>
</dbReference>
<dbReference type="RefSeq" id="WP_003189768.1">
    <property type="nucleotide sequence ID" value="NZ_CP009692.1"/>
</dbReference>
<comment type="similarity">
    <text evidence="1 5">Belongs to the mandelate racemase/muconate lactonizing enzyme family.</text>
</comment>
<dbReference type="PANTHER" id="PTHR48073:SF2">
    <property type="entry name" value="O-SUCCINYLBENZOATE SYNTHASE"/>
    <property type="match status" value="1"/>
</dbReference>
<dbReference type="InterPro" id="IPR034603">
    <property type="entry name" value="Dipeptide_epimerase"/>
</dbReference>
<dbReference type="EMBL" id="CP065877">
    <property type="protein sequence ID" value="QQA18532.1"/>
    <property type="molecule type" value="Genomic_DNA"/>
</dbReference>
<accession>A0A7T3SAM6</accession>
<dbReference type="EC" id="5.1.1.-" evidence="5"/>
<evidence type="ECO:0000256" key="5">
    <source>
        <dbReference type="RuleBase" id="RU366006"/>
    </source>
</evidence>
<keyword evidence="8" id="KW-1185">Reference proteome</keyword>
<dbReference type="SFLD" id="SFLDF00009">
    <property type="entry name" value="o-succinylbenzoate_synthase"/>
    <property type="match status" value="1"/>
</dbReference>
<protein>
    <recommendedName>
        <fullName evidence="5">Dipeptide epimerase</fullName>
        <ecNumber evidence="5">5.1.1.-</ecNumber>
    </recommendedName>
</protein>
<dbReference type="InterPro" id="IPR013342">
    <property type="entry name" value="Mandelate_racemase_C"/>
</dbReference>
<dbReference type="InterPro" id="IPR029065">
    <property type="entry name" value="Enolase_C-like"/>
</dbReference>
<evidence type="ECO:0000259" key="6">
    <source>
        <dbReference type="SMART" id="SM00922"/>
    </source>
</evidence>
<keyword evidence="4 5" id="KW-0413">Isomerase</keyword>
<dbReference type="InterPro" id="IPR029017">
    <property type="entry name" value="Enolase-like_N"/>
</dbReference>
<dbReference type="InterPro" id="IPR013341">
    <property type="entry name" value="Mandelate_racemase_N_dom"/>
</dbReference>
<evidence type="ECO:0000256" key="3">
    <source>
        <dbReference type="ARBA" id="ARBA00022842"/>
    </source>
</evidence>
<name>A0A7T3SAM6_BACMY</name>
<dbReference type="Pfam" id="PF13378">
    <property type="entry name" value="MR_MLE_C"/>
    <property type="match status" value="1"/>
</dbReference>
<keyword evidence="2 5" id="KW-0479">Metal-binding</keyword>
<keyword evidence="3 5" id="KW-0460">Magnesium</keyword>
<dbReference type="Pfam" id="PF02746">
    <property type="entry name" value="MR_MLE_N"/>
    <property type="match status" value="1"/>
</dbReference>
<dbReference type="InterPro" id="IPR036849">
    <property type="entry name" value="Enolase-like_C_sf"/>
</dbReference>
<comment type="cofactor">
    <cofactor evidence="5">
        <name>Mg(2+)</name>
        <dbReference type="ChEBI" id="CHEBI:18420"/>
    </cofactor>
    <text evidence="5">Binds 1 Mg(2+) ion per subunit.</text>
</comment>
<dbReference type="SUPFAM" id="SSF51604">
    <property type="entry name" value="Enolase C-terminal domain-like"/>
    <property type="match status" value="1"/>
</dbReference>
<dbReference type="Gene3D" id="3.20.20.120">
    <property type="entry name" value="Enolase-like C-terminal domain"/>
    <property type="match status" value="1"/>
</dbReference>
<dbReference type="PANTHER" id="PTHR48073">
    <property type="entry name" value="O-SUCCINYLBENZOATE SYNTHASE-RELATED"/>
    <property type="match status" value="1"/>
</dbReference>
<dbReference type="SFLD" id="SFLDS00001">
    <property type="entry name" value="Enolase"/>
    <property type="match status" value="2"/>
</dbReference>
<evidence type="ECO:0000256" key="4">
    <source>
        <dbReference type="ARBA" id="ARBA00023235"/>
    </source>
</evidence>
<gene>
    <name evidence="7" type="ORF">I6G81_14285</name>
</gene>
<evidence type="ECO:0000313" key="7">
    <source>
        <dbReference type="EMBL" id="QQA18532.1"/>
    </source>
</evidence>
<evidence type="ECO:0000256" key="2">
    <source>
        <dbReference type="ARBA" id="ARBA00022723"/>
    </source>
</evidence>
<evidence type="ECO:0000313" key="8">
    <source>
        <dbReference type="Proteomes" id="UP000596196"/>
    </source>
</evidence>
<sequence>MNKMKITDVKVNRRHVKLHTPFKTALRTVTEIESIDVFIHTDEGIVGKGAAAATPVITGDFANGIEEAILGPIRSVLVDKGVLQFQTLLLHIQMSCIGNTSAKAAVDMALYDVYCRFHNIPLYALLGGKKEIYTDITVSVDEPLLMAKEAKKHIEKGFQTLKIKVGKEAHLDLERIEAIRNVVPKNTTLRLDANQGWKPKEAVSIIRELENRNLNIEFVEQPVHAKDWEGLKYVKDNVQTPIMADESMFSARDALKIVQGGYADLLNIKLMKCGGIREAWKIADIAEAAGVKCMVGSMMESSLSVSAVAHLAAAHPNIHYFDLDAPLWLVEEPEGMTYTGPKVNLHSIVNIQS</sequence>
<feature type="domain" description="Mandelate racemase/muconate lactonizing enzyme C-terminal" evidence="6">
    <location>
        <begin position="143"/>
        <end position="241"/>
    </location>
</feature>
<dbReference type="SFLD" id="SFLDF00010">
    <property type="entry name" value="dipeptide_epimerase"/>
    <property type="match status" value="1"/>
</dbReference>
<dbReference type="Gene3D" id="3.30.390.10">
    <property type="entry name" value="Enolase-like, N-terminal domain"/>
    <property type="match status" value="1"/>
</dbReference>
<organism evidence="7 8">
    <name type="scientific">Bacillus mycoides</name>
    <dbReference type="NCBI Taxonomy" id="1405"/>
    <lineage>
        <taxon>Bacteria</taxon>
        <taxon>Bacillati</taxon>
        <taxon>Bacillota</taxon>
        <taxon>Bacilli</taxon>
        <taxon>Bacillales</taxon>
        <taxon>Bacillaceae</taxon>
        <taxon>Bacillus</taxon>
        <taxon>Bacillus cereus group</taxon>
    </lineage>
</organism>
<proteinExistence type="inferred from homology"/>